<dbReference type="EMBL" id="CM042039">
    <property type="protein sequence ID" value="KAI3725489.1"/>
    <property type="molecule type" value="Genomic_DNA"/>
</dbReference>
<accession>A0ACB9BU08</accession>
<evidence type="ECO:0000313" key="2">
    <source>
        <dbReference type="Proteomes" id="UP001056120"/>
    </source>
</evidence>
<gene>
    <name evidence="1" type="ORF">L1987_65277</name>
</gene>
<dbReference type="Proteomes" id="UP001056120">
    <property type="component" value="Linkage Group LG22"/>
</dbReference>
<sequence>MALLTFPFSSETQKVQPTKHSNSKRKQHQQKPKPKPKSKQQNPTTSSSSWDQFKNLLTCKQMDVVEDVKNKNPNGYSKLSSCSSICSFRDVVHGNTRVVHRADHSPESSGVGMDSGFLRRKKQLTDGGSSSSSSKTLSNGHGSYTSSSRGMQFRKLSGCYECHAIADPSRYIIPRSTICACSQCGEVFPKMESLEHHQAVRHAVSELGPDDSGRNIVEIIFKSSWLKSDHPIFTIERILKVNNTRRTIQRFEDCRDAVKIRANATASRCAADGNELLRFHCTTLACSLGSRSSSSLCNTIPGCGVCTIIRHGFQSPKSGAGGDGGAKGGVRTTASSGRAHDCLGVDPHERRAMLVCRVIAGKVNRVTENAPPEEDGPYDSVAGYAGVYSNLEELYVSNPRAILPCFVVIYKALEN</sequence>
<name>A0ACB9BU08_9ASTR</name>
<reference evidence="1 2" key="2">
    <citation type="journal article" date="2022" name="Mol. Ecol. Resour.">
        <title>The genomes of chicory, endive, great burdock and yacon provide insights into Asteraceae paleo-polyploidization history and plant inulin production.</title>
        <authorList>
            <person name="Fan W."/>
            <person name="Wang S."/>
            <person name="Wang H."/>
            <person name="Wang A."/>
            <person name="Jiang F."/>
            <person name="Liu H."/>
            <person name="Zhao H."/>
            <person name="Xu D."/>
            <person name="Zhang Y."/>
        </authorList>
    </citation>
    <scope>NUCLEOTIDE SEQUENCE [LARGE SCALE GENOMIC DNA]</scope>
    <source>
        <strain evidence="2">cv. Yunnan</strain>
        <tissue evidence="1">Leaves</tissue>
    </source>
</reference>
<reference evidence="2" key="1">
    <citation type="journal article" date="2022" name="Mol. Ecol. Resour.">
        <title>The genomes of chicory, endive, great burdock and yacon provide insights into Asteraceae palaeo-polyploidization history and plant inulin production.</title>
        <authorList>
            <person name="Fan W."/>
            <person name="Wang S."/>
            <person name="Wang H."/>
            <person name="Wang A."/>
            <person name="Jiang F."/>
            <person name="Liu H."/>
            <person name="Zhao H."/>
            <person name="Xu D."/>
            <person name="Zhang Y."/>
        </authorList>
    </citation>
    <scope>NUCLEOTIDE SEQUENCE [LARGE SCALE GENOMIC DNA]</scope>
    <source>
        <strain evidence="2">cv. Yunnan</strain>
    </source>
</reference>
<organism evidence="1 2">
    <name type="scientific">Smallanthus sonchifolius</name>
    <dbReference type="NCBI Taxonomy" id="185202"/>
    <lineage>
        <taxon>Eukaryota</taxon>
        <taxon>Viridiplantae</taxon>
        <taxon>Streptophyta</taxon>
        <taxon>Embryophyta</taxon>
        <taxon>Tracheophyta</taxon>
        <taxon>Spermatophyta</taxon>
        <taxon>Magnoliopsida</taxon>
        <taxon>eudicotyledons</taxon>
        <taxon>Gunneridae</taxon>
        <taxon>Pentapetalae</taxon>
        <taxon>asterids</taxon>
        <taxon>campanulids</taxon>
        <taxon>Asterales</taxon>
        <taxon>Asteraceae</taxon>
        <taxon>Asteroideae</taxon>
        <taxon>Heliantheae alliance</taxon>
        <taxon>Millerieae</taxon>
        <taxon>Smallanthus</taxon>
    </lineage>
</organism>
<evidence type="ECO:0000313" key="1">
    <source>
        <dbReference type="EMBL" id="KAI3725489.1"/>
    </source>
</evidence>
<proteinExistence type="predicted"/>
<keyword evidence="2" id="KW-1185">Reference proteome</keyword>
<comment type="caution">
    <text evidence="1">The sequence shown here is derived from an EMBL/GenBank/DDBJ whole genome shotgun (WGS) entry which is preliminary data.</text>
</comment>
<protein>
    <submittedName>
        <fullName evidence="1">Uncharacterized protein</fullName>
    </submittedName>
</protein>